<feature type="domain" description="Phorbol-ester/DAG-type" evidence="12">
    <location>
        <begin position="315"/>
        <end position="363"/>
    </location>
</feature>
<name>A0A8X6LCM5_TRICU</name>
<keyword evidence="4" id="KW-0344">Guanine-nucleotide releasing factor</keyword>
<evidence type="ECO:0000256" key="8">
    <source>
        <dbReference type="ARBA" id="ARBA00023054"/>
    </source>
</evidence>
<evidence type="ECO:0000313" key="13">
    <source>
        <dbReference type="EMBL" id="GFR03627.1"/>
    </source>
</evidence>
<comment type="caution">
    <text evidence="13">The sequence shown here is derived from an EMBL/GenBank/DDBJ whole genome shotgun (WGS) entry which is preliminary data.</text>
</comment>
<dbReference type="InterPro" id="IPR041020">
    <property type="entry name" value="PH_16"/>
</dbReference>
<feature type="compositionally biased region" description="Polar residues" evidence="10">
    <location>
        <begin position="1279"/>
        <end position="1298"/>
    </location>
</feature>
<keyword evidence="7" id="KW-0862">Zinc</keyword>
<dbReference type="EMBL" id="BMAO01035434">
    <property type="protein sequence ID" value="GFR03627.1"/>
    <property type="molecule type" value="Genomic_DNA"/>
</dbReference>
<keyword evidence="5" id="KW-0479">Metal-binding</keyword>
<dbReference type="SUPFAM" id="SSF57889">
    <property type="entry name" value="Cysteine-rich domain"/>
    <property type="match status" value="1"/>
</dbReference>
<organism evidence="13 14">
    <name type="scientific">Trichonephila clavata</name>
    <name type="common">Joro spider</name>
    <name type="synonym">Nephila clavata</name>
    <dbReference type="NCBI Taxonomy" id="2740835"/>
    <lineage>
        <taxon>Eukaryota</taxon>
        <taxon>Metazoa</taxon>
        <taxon>Ecdysozoa</taxon>
        <taxon>Arthropoda</taxon>
        <taxon>Chelicerata</taxon>
        <taxon>Arachnida</taxon>
        <taxon>Araneae</taxon>
        <taxon>Araneomorphae</taxon>
        <taxon>Entelegynae</taxon>
        <taxon>Araneoidea</taxon>
        <taxon>Nephilidae</taxon>
        <taxon>Trichonephila</taxon>
    </lineage>
</organism>
<dbReference type="GO" id="GO:0008270">
    <property type="term" value="F:zinc ion binding"/>
    <property type="evidence" value="ECO:0007669"/>
    <property type="project" value="UniProtKB-KW"/>
</dbReference>
<reference evidence="13" key="1">
    <citation type="submission" date="2020-07" db="EMBL/GenBank/DDBJ databases">
        <title>Multicomponent nature underlies the extraordinary mechanical properties of spider dragline silk.</title>
        <authorList>
            <person name="Kono N."/>
            <person name="Nakamura H."/>
            <person name="Mori M."/>
            <person name="Yoshida Y."/>
            <person name="Ohtoshi R."/>
            <person name="Malay A.D."/>
            <person name="Moran D.A.P."/>
            <person name="Tomita M."/>
            <person name="Numata K."/>
            <person name="Arakawa K."/>
        </authorList>
    </citation>
    <scope>NUCLEOTIDE SEQUENCE</scope>
</reference>
<dbReference type="PROSITE" id="PS50081">
    <property type="entry name" value="ZF_DAG_PE_2"/>
    <property type="match status" value="1"/>
</dbReference>
<evidence type="ECO:0000313" key="14">
    <source>
        <dbReference type="Proteomes" id="UP000887116"/>
    </source>
</evidence>
<accession>A0A8X6LCM5</accession>
<dbReference type="Gene3D" id="3.30.60.20">
    <property type="match status" value="1"/>
</dbReference>
<feature type="coiled-coil region" evidence="9">
    <location>
        <begin position="1145"/>
        <end position="1186"/>
    </location>
</feature>
<evidence type="ECO:0000259" key="12">
    <source>
        <dbReference type="PROSITE" id="PS50081"/>
    </source>
</evidence>
<feature type="domain" description="DH" evidence="11">
    <location>
        <begin position="553"/>
        <end position="742"/>
    </location>
</feature>
<dbReference type="InterPro" id="IPR001849">
    <property type="entry name" value="PH_domain"/>
</dbReference>
<protein>
    <submittedName>
        <fullName evidence="13">A-kinase anchor protein 13</fullName>
    </submittedName>
</protein>
<dbReference type="PANTHER" id="PTHR13944">
    <property type="entry name" value="AGAP007712-PA"/>
    <property type="match status" value="1"/>
</dbReference>
<feature type="compositionally biased region" description="Polar residues" evidence="10">
    <location>
        <begin position="426"/>
        <end position="457"/>
    </location>
</feature>
<dbReference type="GO" id="GO:0035023">
    <property type="term" value="P:regulation of Rho protein signal transduction"/>
    <property type="evidence" value="ECO:0007669"/>
    <property type="project" value="TreeGrafter"/>
</dbReference>
<dbReference type="InterPro" id="IPR035899">
    <property type="entry name" value="DBL_dom_sf"/>
</dbReference>
<dbReference type="CDD" id="cd00160">
    <property type="entry name" value="RhoGEF"/>
    <property type="match status" value="1"/>
</dbReference>
<evidence type="ECO:0000256" key="5">
    <source>
        <dbReference type="ARBA" id="ARBA00022723"/>
    </source>
</evidence>
<keyword evidence="3" id="KW-0597">Phosphoprotein</keyword>
<dbReference type="PROSITE" id="PS50010">
    <property type="entry name" value="DH_2"/>
    <property type="match status" value="1"/>
</dbReference>
<evidence type="ECO:0000259" key="11">
    <source>
        <dbReference type="PROSITE" id="PS50010"/>
    </source>
</evidence>
<dbReference type="Proteomes" id="UP000887116">
    <property type="component" value="Unassembled WGS sequence"/>
</dbReference>
<dbReference type="InterPro" id="IPR000219">
    <property type="entry name" value="DH_dom"/>
</dbReference>
<dbReference type="SMART" id="SM00233">
    <property type="entry name" value="PH"/>
    <property type="match status" value="1"/>
</dbReference>
<dbReference type="SUPFAM" id="SSF48065">
    <property type="entry name" value="DBL homology domain (DH-domain)"/>
    <property type="match status" value="1"/>
</dbReference>
<dbReference type="Gene3D" id="2.30.29.30">
    <property type="entry name" value="Pleckstrin-homology domain (PH domain)/Phosphotyrosine-binding domain (PTB)"/>
    <property type="match status" value="1"/>
</dbReference>
<dbReference type="InterPro" id="IPR002219">
    <property type="entry name" value="PKC_DAG/PE"/>
</dbReference>
<evidence type="ECO:0000256" key="10">
    <source>
        <dbReference type="SAM" id="MobiDB-lite"/>
    </source>
</evidence>
<gene>
    <name evidence="13" type="primary">AKAP13</name>
    <name evidence="13" type="ORF">TNCT_127794</name>
</gene>
<dbReference type="SMART" id="SM00109">
    <property type="entry name" value="C1"/>
    <property type="match status" value="1"/>
</dbReference>
<dbReference type="SUPFAM" id="SSF50729">
    <property type="entry name" value="PH domain-like"/>
    <property type="match status" value="1"/>
</dbReference>
<feature type="region of interest" description="Disordered" evidence="10">
    <location>
        <begin position="53"/>
        <end position="72"/>
    </location>
</feature>
<dbReference type="GO" id="GO:0005085">
    <property type="term" value="F:guanyl-nucleotide exchange factor activity"/>
    <property type="evidence" value="ECO:0007669"/>
    <property type="project" value="UniProtKB-KW"/>
</dbReference>
<keyword evidence="14" id="KW-1185">Reference proteome</keyword>
<keyword evidence="6" id="KW-0863">Zinc-finger</keyword>
<evidence type="ECO:0000256" key="1">
    <source>
        <dbReference type="ARBA" id="ARBA00004496"/>
    </source>
</evidence>
<sequence>MAMRSRGSSSESEGEAVDSSVKILINDVTPCDSREFLHLPTVLLQCPIPVRKQKRSGKGPLQRRASWTSSRKPEPTVKINRCWSLGVLVTDLEHVINTTTEQLLFHNRFSNAKEGSSDSIPEGIKEKQRSFSAGSREDVFMFCNQLQDSVQSMNDVMSTNQSRSLSISITEPKAVKKHSLITLGNKKNKEEWLIAPRSTLQKSVSTPSIVAAQEIQEIAHRRDGRDSSFGRNRFSFQNVRSSCIEIMHEDDEEHEDVNSKRLSTFSLAGLFRENLLKTGGQDGEDDKPFSKRKKRGSLFFRKKKNKDKDSKKNSSHQFVSICYSTAATCDVCSRGLANKSALKCENCSVTVHDSSCKDHVPHCIQSKVASSTTEKEANTSLLIPSGSVRYPSRYRHLVGVPTLTHSQSLIYLGKHSQPSKEKKSSLTDSSKINLTSAEPTKTSPSSSNAPRKNYTPSGYSQWRRVATKLGVKWVEFINDKVICEEKEVEAVEDINTNIVETNSASMESLDDGCQRTSDVEDDTMLQLLDDEPETWNGTVDKKILKKLKDKDLKRQEAIYELILTEKHHCLTLKVMQRVFAKGMIQELNHSRDMIQRLFPCLEQLLKYHLNFLQKLRERQRMEPVVSNIGDVLLHQFTGQSADDLCLFYSQFCSQHKEALSLYKDILKTDRKFQSFIKRSSSKPFCKSRGIPECILLITQRLTKYPLLIDALLKTTKDNKTETERLNKALVNIKEIVEQVNTAVAEKDREARLLEIYNRIDAKSTAFFRRKKFKKSDLLSDGRKLRYEGTLEWKSARGKVIEIHMIILSDVIVLLQENNQKYTFASLDNKAAVISLPKLLVREKAGQNSRGLYLISSNPSDPEMYEMLTLSPRDKKQWLQILRDSVAMAAQETRTAAALGDKSDEDQNLEDDIMNKISELCATMQEKDVEIVTLCEEKLRAMFSALELLGFDKQKMPNIDLQQLLQKDEEETEHLLISYLDEASSIVSRMLYFDTSPYNNSIECTTSANMSPILPKRAETFGGFDNSGREVTEKVSMLKRKLMQLKEMDGDCHGDRELSFSDSSLHIKPKTEGVSNMKFISSLRSPETVSSDNASSSSVQSGGYNRLKEVAELNVLLAKVTSLLHHHLSVYRKEFGKRRYRPDHQLEELRNIQEKLSQERLQWEQEKAKQEKELERKKEELLQLQKRICGEQTQTDINKLTCNFPDQLCDHNCTSLSLCRHRRSASFDFRTLGNLTQDVGGRQSWSGPIDDASIMWHQQFCATQSTSNIPQAVISVPTDPLSNQNSHRKNSGNSTNLDSNSRKSSRCEGTSASDKNSKKEQNIGKCLCTSPLESNGKEVNHVTKSFCHCQDSM</sequence>
<keyword evidence="8 9" id="KW-0175">Coiled coil</keyword>
<evidence type="ECO:0000256" key="3">
    <source>
        <dbReference type="ARBA" id="ARBA00022553"/>
    </source>
</evidence>
<dbReference type="OrthoDB" id="5585231at2759"/>
<evidence type="ECO:0000256" key="4">
    <source>
        <dbReference type="ARBA" id="ARBA00022658"/>
    </source>
</evidence>
<dbReference type="SMART" id="SM00325">
    <property type="entry name" value="RhoGEF"/>
    <property type="match status" value="1"/>
</dbReference>
<dbReference type="InterPro" id="IPR011993">
    <property type="entry name" value="PH-like_dom_sf"/>
</dbReference>
<keyword evidence="2" id="KW-0963">Cytoplasm</keyword>
<dbReference type="PANTHER" id="PTHR13944:SF21">
    <property type="entry name" value="CYSTS, ISOFORM C"/>
    <property type="match status" value="1"/>
</dbReference>
<dbReference type="CDD" id="cd20815">
    <property type="entry name" value="C1_p190RhoGEF-like"/>
    <property type="match status" value="1"/>
</dbReference>
<evidence type="ECO:0000256" key="9">
    <source>
        <dbReference type="SAM" id="Coils"/>
    </source>
</evidence>
<dbReference type="GO" id="GO:0005737">
    <property type="term" value="C:cytoplasm"/>
    <property type="evidence" value="ECO:0007669"/>
    <property type="project" value="UniProtKB-SubCell"/>
</dbReference>
<feature type="region of interest" description="Disordered" evidence="10">
    <location>
        <begin position="1274"/>
        <end position="1316"/>
    </location>
</feature>
<comment type="subcellular location">
    <subcellularLocation>
        <location evidence="1">Cytoplasm</location>
    </subcellularLocation>
</comment>
<proteinExistence type="predicted"/>
<dbReference type="Pfam" id="PF17838">
    <property type="entry name" value="PH_16"/>
    <property type="match status" value="1"/>
</dbReference>
<feature type="region of interest" description="Disordered" evidence="10">
    <location>
        <begin position="414"/>
        <end position="457"/>
    </location>
</feature>
<evidence type="ECO:0000256" key="2">
    <source>
        <dbReference type="ARBA" id="ARBA00022490"/>
    </source>
</evidence>
<dbReference type="Gene3D" id="1.20.900.10">
    <property type="entry name" value="Dbl homology (DH) domain"/>
    <property type="match status" value="1"/>
</dbReference>
<dbReference type="FunFam" id="1.20.900.10:FF:000004">
    <property type="entry name" value="Rho guanine nucleotide exchange factor 2"/>
    <property type="match status" value="1"/>
</dbReference>
<dbReference type="Pfam" id="PF00621">
    <property type="entry name" value="RhoGEF"/>
    <property type="match status" value="1"/>
</dbReference>
<dbReference type="InterPro" id="IPR051632">
    <property type="entry name" value="Rho_GEF"/>
</dbReference>
<dbReference type="InterPro" id="IPR046349">
    <property type="entry name" value="C1-like_sf"/>
</dbReference>
<evidence type="ECO:0000256" key="7">
    <source>
        <dbReference type="ARBA" id="ARBA00022833"/>
    </source>
</evidence>
<evidence type="ECO:0000256" key="6">
    <source>
        <dbReference type="ARBA" id="ARBA00022771"/>
    </source>
</evidence>